<reference evidence="3 4" key="1">
    <citation type="journal article" name="Front. Microbiol.">
        <title>Sugar Metabolism of the First Thermophilic Planctomycete Thermogutta terrifontis: Comparative Genomic and Transcriptomic Approaches.</title>
        <authorList>
            <person name="Elcheninov A.G."/>
            <person name="Menzel P."/>
            <person name="Gudbergsdottir S.R."/>
            <person name="Slesarev A.I."/>
            <person name="Kadnikov V.V."/>
            <person name="Krogh A."/>
            <person name="Bonch-Osmolovskaya E.A."/>
            <person name="Peng X."/>
            <person name="Kublanov I.V."/>
        </authorList>
    </citation>
    <scope>NUCLEOTIDE SEQUENCE [LARGE SCALE GENOMIC DNA]</scope>
    <source>
        <strain evidence="3 4">R1</strain>
    </source>
</reference>
<dbReference type="KEGG" id="ttf:THTE_0312"/>
<dbReference type="GO" id="GO:0050112">
    <property type="term" value="F:inositol 2-dehydrogenase (NAD+) activity"/>
    <property type="evidence" value="ECO:0007669"/>
    <property type="project" value="UniProtKB-EC"/>
</dbReference>
<dbReference type="PANTHER" id="PTHR43818">
    <property type="entry name" value="BCDNA.GH03377"/>
    <property type="match status" value="1"/>
</dbReference>
<keyword evidence="3" id="KW-0560">Oxidoreductase</keyword>
<evidence type="ECO:0000313" key="3">
    <source>
        <dbReference type="EMBL" id="ASV72914.1"/>
    </source>
</evidence>
<name>A0A286RAA6_9BACT</name>
<dbReference type="PROSITE" id="PS51318">
    <property type="entry name" value="TAT"/>
    <property type="match status" value="1"/>
</dbReference>
<dbReference type="SUPFAM" id="SSF51735">
    <property type="entry name" value="NAD(P)-binding Rossmann-fold domains"/>
    <property type="match status" value="1"/>
</dbReference>
<accession>A0A286RAA6</accession>
<evidence type="ECO:0000259" key="1">
    <source>
        <dbReference type="Pfam" id="PF01408"/>
    </source>
</evidence>
<dbReference type="SUPFAM" id="SSF55347">
    <property type="entry name" value="Glyceraldehyde-3-phosphate dehydrogenase-like, C-terminal domain"/>
    <property type="match status" value="1"/>
</dbReference>
<dbReference type="InterPro" id="IPR050463">
    <property type="entry name" value="Gfo/Idh/MocA_oxidrdct_glycsds"/>
</dbReference>
<feature type="domain" description="Gfo/Idh/MocA-like oxidoreductase N-terminal" evidence="1">
    <location>
        <begin position="45"/>
        <end position="181"/>
    </location>
</feature>
<evidence type="ECO:0000313" key="4">
    <source>
        <dbReference type="Proteomes" id="UP000215086"/>
    </source>
</evidence>
<dbReference type="OrthoDB" id="253515at2"/>
<evidence type="ECO:0000259" key="2">
    <source>
        <dbReference type="Pfam" id="PF22725"/>
    </source>
</evidence>
<organism evidence="3 4">
    <name type="scientific">Thermogutta terrifontis</name>
    <dbReference type="NCBI Taxonomy" id="1331910"/>
    <lineage>
        <taxon>Bacteria</taxon>
        <taxon>Pseudomonadati</taxon>
        <taxon>Planctomycetota</taxon>
        <taxon>Planctomycetia</taxon>
        <taxon>Pirellulales</taxon>
        <taxon>Thermoguttaceae</taxon>
        <taxon>Thermogutta</taxon>
    </lineage>
</organism>
<dbReference type="EC" id="1.1.1.18" evidence="3"/>
<dbReference type="RefSeq" id="WP_095413696.1">
    <property type="nucleotide sequence ID" value="NZ_CP018477.1"/>
</dbReference>
<proteinExistence type="predicted"/>
<sequence>MNEFPTLGKHDTRRNFLKKGSLATGLVLLSQHIPAVHAAGSDVIKIALSGCGGRGTGAAADAMSNKVGVQVRLIALHDAFPERLEASYQALKGRFGDRVDVPPERRFTDLDGYQKLMETDADIVLLCSPPGFRPMHYEAAVKAGKHVFMEKPLAVDAPGVRRIIATNEEAKKKGLRVAVGHHLRHEIKHKEMIRRIWDGEIGRIKYMRAYFNSSGVWVRPRKPGQTEMQYQVNNWYYFTWLSGDHIVEQHVHDLDVLNWMMGNKHPVSAQGMGGRQFRIGKDYGEIYDHHAVEFTYEDGTRAYSYCRHIPGCWDSFSEHAHGTKGYVSIEGHGHAIIHVEGKEPVRVERGPDGHQLEWDDFLAAFQAGQPYNEVDHTVLGTMTAILGRMATYSGQIVTWDEAINSKVDLSPSGYTWDSVPQPKPGPDGIYPCAMPGQTKAF</sequence>
<dbReference type="InterPro" id="IPR006311">
    <property type="entry name" value="TAT_signal"/>
</dbReference>
<feature type="domain" description="GFO/IDH/MocA-like oxidoreductase" evidence="2">
    <location>
        <begin position="191"/>
        <end position="326"/>
    </location>
</feature>
<dbReference type="InterPro" id="IPR055170">
    <property type="entry name" value="GFO_IDH_MocA-like_dom"/>
</dbReference>
<dbReference type="Gene3D" id="3.30.360.10">
    <property type="entry name" value="Dihydrodipicolinate Reductase, domain 2"/>
    <property type="match status" value="1"/>
</dbReference>
<dbReference type="EMBL" id="CP018477">
    <property type="protein sequence ID" value="ASV72914.1"/>
    <property type="molecule type" value="Genomic_DNA"/>
</dbReference>
<keyword evidence="4" id="KW-1185">Reference proteome</keyword>
<dbReference type="AlphaFoldDB" id="A0A286RAA6"/>
<dbReference type="Pfam" id="PF22725">
    <property type="entry name" value="GFO_IDH_MocA_C3"/>
    <property type="match status" value="1"/>
</dbReference>
<dbReference type="InterPro" id="IPR036291">
    <property type="entry name" value="NAD(P)-bd_dom_sf"/>
</dbReference>
<dbReference type="GO" id="GO:0000166">
    <property type="term" value="F:nucleotide binding"/>
    <property type="evidence" value="ECO:0007669"/>
    <property type="project" value="InterPro"/>
</dbReference>
<protein>
    <submittedName>
        <fullName evidence="3">Myo-inositol 2-dehydrogenase</fullName>
        <ecNumber evidence="3">1.1.1.18</ecNumber>
    </submittedName>
</protein>
<dbReference type="PANTHER" id="PTHR43818:SF5">
    <property type="entry name" value="OXIDOREDUCTASE FAMILY PROTEIN"/>
    <property type="match status" value="1"/>
</dbReference>
<dbReference type="InterPro" id="IPR000683">
    <property type="entry name" value="Gfo/Idh/MocA-like_OxRdtase_N"/>
</dbReference>
<gene>
    <name evidence="3" type="ORF">THTE_0312</name>
</gene>
<dbReference type="Proteomes" id="UP000215086">
    <property type="component" value="Chromosome"/>
</dbReference>
<dbReference type="Gene3D" id="3.40.50.720">
    <property type="entry name" value="NAD(P)-binding Rossmann-like Domain"/>
    <property type="match status" value="1"/>
</dbReference>
<dbReference type="Pfam" id="PF01408">
    <property type="entry name" value="GFO_IDH_MocA"/>
    <property type="match status" value="1"/>
</dbReference>